<organism evidence="7 8">
    <name type="scientific">Tortispora caseinolytica NRRL Y-17796</name>
    <dbReference type="NCBI Taxonomy" id="767744"/>
    <lineage>
        <taxon>Eukaryota</taxon>
        <taxon>Fungi</taxon>
        <taxon>Dikarya</taxon>
        <taxon>Ascomycota</taxon>
        <taxon>Saccharomycotina</taxon>
        <taxon>Trigonopsidomycetes</taxon>
        <taxon>Trigonopsidales</taxon>
        <taxon>Trigonopsidaceae</taxon>
        <taxon>Tortispora</taxon>
    </lineage>
</organism>
<comment type="subcellular location">
    <subcellularLocation>
        <location evidence="1">Membrane</location>
        <topology evidence="1">Multi-pass membrane protein</topology>
    </subcellularLocation>
</comment>
<sequence length="326" mass="36892">VKLMAIGDPQIRGGLTNYVLPKRYQLDIWGNDQFIGQIYRSMLKLHPTHAAVLGDLFSSQLIDDIEFQKRLLRYKTRLFPENLWPPHGFFNVTGNHDIGYNAEISRDALRRYEVAFGKADFITRYDNYSITVFNSLVLDEPGLDDSIRQETLDFLEHVSHDVKSSPAIVLTHIPLFKPEGYCADPPTFIVEEGSGALLKQTVLTTQSTELVLDTFFDRNNPSGVILNGHDHFGCDNYHYYNGQSWTVATYSEELARSTPGVREVTVKSIMGDFGGNVGLLSGIPTQSGQMEFKYSDCSHGPIQIWWTAYVSVCVFAIVLPLYFLFR</sequence>
<reference evidence="8" key="1">
    <citation type="submission" date="2016-02" db="EMBL/GenBank/DDBJ databases">
        <title>Comparative genomics of biotechnologically important yeasts.</title>
        <authorList>
            <consortium name="DOE Joint Genome Institute"/>
            <person name="Riley R."/>
            <person name="Haridas S."/>
            <person name="Wolfe K.H."/>
            <person name="Lopes M.R."/>
            <person name="Hittinger C.T."/>
            <person name="Goker M."/>
            <person name="Salamov A."/>
            <person name="Wisecaver J."/>
            <person name="Long T.M."/>
            <person name="Aerts A.L."/>
            <person name="Barry K."/>
            <person name="Choi C."/>
            <person name="Clum A."/>
            <person name="Coughlan A.Y."/>
            <person name="Deshpande S."/>
            <person name="Douglass A.P."/>
            <person name="Hanson S.J."/>
            <person name="Klenk H.-P."/>
            <person name="Labutti K."/>
            <person name="Lapidus A."/>
            <person name="Lindquist E."/>
            <person name="Lipzen A."/>
            <person name="Meier-Kolthoff J.P."/>
            <person name="Ohm R.A."/>
            <person name="Otillar R.P."/>
            <person name="Pangilinan J."/>
            <person name="Peng Y."/>
            <person name="Rokas A."/>
            <person name="Rosa C.A."/>
            <person name="Scheuner C."/>
            <person name="Sibirny A.A."/>
            <person name="Slot J.C."/>
            <person name="Stielow J.B."/>
            <person name="Sun H."/>
            <person name="Kurtzman C.P."/>
            <person name="Blackwell M."/>
            <person name="Jeffries T.W."/>
            <person name="Grigoriev I.V."/>
        </authorList>
    </citation>
    <scope>NUCLEOTIDE SEQUENCE [LARGE SCALE GENOMIC DNA]</scope>
    <source>
        <strain evidence="8">NRRL Y-17796</strain>
    </source>
</reference>
<feature type="non-terminal residue" evidence="7">
    <location>
        <position position="326"/>
    </location>
</feature>
<dbReference type="PANTHER" id="PTHR13315">
    <property type="entry name" value="METALLO PHOSPHOESTERASE RELATED"/>
    <property type="match status" value="1"/>
</dbReference>
<dbReference type="GO" id="GO:0005783">
    <property type="term" value="C:endoplasmic reticulum"/>
    <property type="evidence" value="ECO:0007669"/>
    <property type="project" value="TreeGrafter"/>
</dbReference>
<proteinExistence type="predicted"/>
<evidence type="ECO:0000256" key="2">
    <source>
        <dbReference type="ARBA" id="ARBA00022692"/>
    </source>
</evidence>
<dbReference type="AlphaFoldDB" id="A0A1E4TBK3"/>
<dbReference type="PANTHER" id="PTHR13315:SF1">
    <property type="entry name" value="PROTEIN TED1"/>
    <property type="match status" value="1"/>
</dbReference>
<protein>
    <recommendedName>
        <fullName evidence="6">Calcineurin-like phosphoesterase domain-containing protein</fullName>
    </recommendedName>
</protein>
<gene>
    <name evidence="7" type="ORF">CANCADRAFT_15227</name>
</gene>
<evidence type="ECO:0000256" key="3">
    <source>
        <dbReference type="ARBA" id="ARBA00022989"/>
    </source>
</evidence>
<dbReference type="SUPFAM" id="SSF56300">
    <property type="entry name" value="Metallo-dependent phosphatases"/>
    <property type="match status" value="1"/>
</dbReference>
<evidence type="ECO:0000259" key="6">
    <source>
        <dbReference type="Pfam" id="PF00149"/>
    </source>
</evidence>
<dbReference type="Proteomes" id="UP000095023">
    <property type="component" value="Unassembled WGS sequence"/>
</dbReference>
<dbReference type="InterPro" id="IPR033308">
    <property type="entry name" value="PGAP5/Cdc1/Ted1"/>
</dbReference>
<feature type="domain" description="Calcineurin-like phosphoesterase" evidence="6">
    <location>
        <begin position="2"/>
        <end position="231"/>
    </location>
</feature>
<dbReference type="Pfam" id="PF00149">
    <property type="entry name" value="Metallophos"/>
    <property type="match status" value="1"/>
</dbReference>
<name>A0A1E4TBK3_9ASCO</name>
<dbReference type="GO" id="GO:0016020">
    <property type="term" value="C:membrane"/>
    <property type="evidence" value="ECO:0007669"/>
    <property type="project" value="GOC"/>
</dbReference>
<dbReference type="InterPro" id="IPR004843">
    <property type="entry name" value="Calcineurin-like_PHP"/>
</dbReference>
<dbReference type="InterPro" id="IPR029052">
    <property type="entry name" value="Metallo-depent_PP-like"/>
</dbReference>
<evidence type="ECO:0000256" key="1">
    <source>
        <dbReference type="ARBA" id="ARBA00004141"/>
    </source>
</evidence>
<keyword evidence="4 5" id="KW-0472">Membrane</keyword>
<evidence type="ECO:0000313" key="8">
    <source>
        <dbReference type="Proteomes" id="UP000095023"/>
    </source>
</evidence>
<dbReference type="OrthoDB" id="9984693at2759"/>
<dbReference type="GO" id="GO:0006506">
    <property type="term" value="P:GPI anchor biosynthetic process"/>
    <property type="evidence" value="ECO:0007669"/>
    <property type="project" value="InterPro"/>
</dbReference>
<evidence type="ECO:0000256" key="4">
    <source>
        <dbReference type="ARBA" id="ARBA00023136"/>
    </source>
</evidence>
<dbReference type="EMBL" id="KV453843">
    <property type="protein sequence ID" value="ODV89136.1"/>
    <property type="molecule type" value="Genomic_DNA"/>
</dbReference>
<evidence type="ECO:0000313" key="7">
    <source>
        <dbReference type="EMBL" id="ODV89136.1"/>
    </source>
</evidence>
<evidence type="ECO:0000256" key="5">
    <source>
        <dbReference type="SAM" id="Phobius"/>
    </source>
</evidence>
<keyword evidence="3 5" id="KW-1133">Transmembrane helix</keyword>
<keyword evidence="2 5" id="KW-0812">Transmembrane</keyword>
<accession>A0A1E4TBK3</accession>
<feature type="transmembrane region" description="Helical" evidence="5">
    <location>
        <begin position="304"/>
        <end position="325"/>
    </location>
</feature>
<feature type="non-terminal residue" evidence="7">
    <location>
        <position position="1"/>
    </location>
</feature>
<keyword evidence="8" id="KW-1185">Reference proteome</keyword>
<dbReference type="Gene3D" id="3.60.21.10">
    <property type="match status" value="1"/>
</dbReference>